<dbReference type="EMBL" id="DF237043">
    <property type="protein sequence ID" value="GAQ81906.1"/>
    <property type="molecule type" value="Genomic_DNA"/>
</dbReference>
<dbReference type="Proteomes" id="UP000054558">
    <property type="component" value="Unassembled WGS sequence"/>
</dbReference>
<feature type="compositionally biased region" description="Basic and acidic residues" evidence="1">
    <location>
        <begin position="397"/>
        <end position="407"/>
    </location>
</feature>
<proteinExistence type="predicted"/>
<name>A0A1Y1HZG0_KLENI</name>
<feature type="compositionally biased region" description="Basic and acidic residues" evidence="1">
    <location>
        <begin position="279"/>
        <end position="295"/>
    </location>
</feature>
<accession>A0A1Y1HZG0</accession>
<feature type="compositionally biased region" description="Basic and acidic residues" evidence="1">
    <location>
        <begin position="122"/>
        <end position="140"/>
    </location>
</feature>
<feature type="compositionally biased region" description="Basic and acidic residues" evidence="1">
    <location>
        <begin position="164"/>
        <end position="177"/>
    </location>
</feature>
<feature type="compositionally biased region" description="Polar residues" evidence="1">
    <location>
        <begin position="268"/>
        <end position="278"/>
    </location>
</feature>
<protein>
    <submittedName>
        <fullName evidence="2">Uncharacterized protein</fullName>
    </submittedName>
</protein>
<feature type="region of interest" description="Disordered" evidence="1">
    <location>
        <begin position="116"/>
        <end position="198"/>
    </location>
</feature>
<evidence type="ECO:0000313" key="3">
    <source>
        <dbReference type="Proteomes" id="UP000054558"/>
    </source>
</evidence>
<dbReference type="AlphaFoldDB" id="A0A1Y1HZG0"/>
<feature type="compositionally biased region" description="Polar residues" evidence="1">
    <location>
        <begin position="178"/>
        <end position="192"/>
    </location>
</feature>
<evidence type="ECO:0000256" key="1">
    <source>
        <dbReference type="SAM" id="MobiDB-lite"/>
    </source>
</evidence>
<reference evidence="2 3" key="1">
    <citation type="journal article" date="2014" name="Nat. Commun.">
        <title>Klebsormidium flaccidum genome reveals primary factors for plant terrestrial adaptation.</title>
        <authorList>
            <person name="Hori K."/>
            <person name="Maruyama F."/>
            <person name="Fujisawa T."/>
            <person name="Togashi T."/>
            <person name="Yamamoto N."/>
            <person name="Seo M."/>
            <person name="Sato S."/>
            <person name="Yamada T."/>
            <person name="Mori H."/>
            <person name="Tajima N."/>
            <person name="Moriyama T."/>
            <person name="Ikeuchi M."/>
            <person name="Watanabe M."/>
            <person name="Wada H."/>
            <person name="Kobayashi K."/>
            <person name="Saito M."/>
            <person name="Masuda T."/>
            <person name="Sasaki-Sekimoto Y."/>
            <person name="Mashiguchi K."/>
            <person name="Awai K."/>
            <person name="Shimojima M."/>
            <person name="Masuda S."/>
            <person name="Iwai M."/>
            <person name="Nobusawa T."/>
            <person name="Narise T."/>
            <person name="Kondo S."/>
            <person name="Saito H."/>
            <person name="Sato R."/>
            <person name="Murakawa M."/>
            <person name="Ihara Y."/>
            <person name="Oshima-Yamada Y."/>
            <person name="Ohtaka K."/>
            <person name="Satoh M."/>
            <person name="Sonobe K."/>
            <person name="Ishii M."/>
            <person name="Ohtani R."/>
            <person name="Kanamori-Sato M."/>
            <person name="Honoki R."/>
            <person name="Miyazaki D."/>
            <person name="Mochizuki H."/>
            <person name="Umetsu J."/>
            <person name="Higashi K."/>
            <person name="Shibata D."/>
            <person name="Kamiya Y."/>
            <person name="Sato N."/>
            <person name="Nakamura Y."/>
            <person name="Tabata S."/>
            <person name="Ida S."/>
            <person name="Kurokawa K."/>
            <person name="Ohta H."/>
        </authorList>
    </citation>
    <scope>NUCLEOTIDE SEQUENCE [LARGE SCALE GENOMIC DNA]</scope>
    <source>
        <strain evidence="2 3">NIES-2285</strain>
    </source>
</reference>
<feature type="compositionally biased region" description="Low complexity" evidence="1">
    <location>
        <begin position="387"/>
        <end position="396"/>
    </location>
</feature>
<keyword evidence="3" id="KW-1185">Reference proteome</keyword>
<gene>
    <name evidence="2" type="ORF">KFL_000940160</name>
</gene>
<organism evidence="2 3">
    <name type="scientific">Klebsormidium nitens</name>
    <name type="common">Green alga</name>
    <name type="synonym">Ulothrix nitens</name>
    <dbReference type="NCBI Taxonomy" id="105231"/>
    <lineage>
        <taxon>Eukaryota</taxon>
        <taxon>Viridiplantae</taxon>
        <taxon>Streptophyta</taxon>
        <taxon>Klebsormidiophyceae</taxon>
        <taxon>Klebsormidiales</taxon>
        <taxon>Klebsormidiaceae</taxon>
        <taxon>Klebsormidium</taxon>
    </lineage>
</organism>
<evidence type="ECO:0000313" key="2">
    <source>
        <dbReference type="EMBL" id="GAQ81906.1"/>
    </source>
</evidence>
<sequence length="460" mass="50184">MAARLWEGELTRHVQRLVEQAHATIGSHAEEIRKAESVLESTLRELTSTRTFQEQMLDNTLDFLSKDFERRAAEIHRQYMCQIEELKAEVLEKANSQNKQCEEAIQRKAAELSAALQAASTTEKRTLSTASPDKKTEETHSPPPPLREQDANAPQSAPAEAPLQEEKATTVLDESREPQTVQKAVTHASPNKSPLEDVVRNLKPQRLERALSEVRDWLAESTGAATTPVDASVFSPSSVAAEQGSVNGASLLSPLTPARPQTPVAYSRPSSPGPNSRLSDLKSGGRRELEKRNGNDQRSSWKRPSSPEAPRPLSLQAQALQLAERMRRDLERGPLINLTSPDGDLVPVKGTRGSPFRDSRPPPSIALPRSNPASPTRARSPGFRATSPLAPASARGAAREERAKSDPLDSPARRKAVRGGGVVQRRANSVAFGVGSRSKTAVRVIDLFQSDSESEDDQED</sequence>
<feature type="region of interest" description="Disordered" evidence="1">
    <location>
        <begin position="249"/>
        <end position="427"/>
    </location>
</feature>